<evidence type="ECO:0000313" key="1">
    <source>
        <dbReference type="EMBL" id="MPC14793.1"/>
    </source>
</evidence>
<reference evidence="1 2" key="1">
    <citation type="submission" date="2019-05" db="EMBL/GenBank/DDBJ databases">
        <title>Another draft genome of Portunus trituberculatus and its Hox gene families provides insights of decapod evolution.</title>
        <authorList>
            <person name="Jeong J.-H."/>
            <person name="Song I."/>
            <person name="Kim S."/>
            <person name="Choi T."/>
            <person name="Kim D."/>
            <person name="Ryu S."/>
            <person name="Kim W."/>
        </authorList>
    </citation>
    <scope>NUCLEOTIDE SEQUENCE [LARGE SCALE GENOMIC DNA]</scope>
    <source>
        <tissue evidence="1">Muscle</tissue>
    </source>
</reference>
<name>A0A5B7D4I6_PORTR</name>
<proteinExistence type="predicted"/>
<evidence type="ECO:0000313" key="2">
    <source>
        <dbReference type="Proteomes" id="UP000324222"/>
    </source>
</evidence>
<organism evidence="1 2">
    <name type="scientific">Portunus trituberculatus</name>
    <name type="common">Swimming crab</name>
    <name type="synonym">Neptunus trituberculatus</name>
    <dbReference type="NCBI Taxonomy" id="210409"/>
    <lineage>
        <taxon>Eukaryota</taxon>
        <taxon>Metazoa</taxon>
        <taxon>Ecdysozoa</taxon>
        <taxon>Arthropoda</taxon>
        <taxon>Crustacea</taxon>
        <taxon>Multicrustacea</taxon>
        <taxon>Malacostraca</taxon>
        <taxon>Eumalacostraca</taxon>
        <taxon>Eucarida</taxon>
        <taxon>Decapoda</taxon>
        <taxon>Pleocyemata</taxon>
        <taxon>Brachyura</taxon>
        <taxon>Eubrachyura</taxon>
        <taxon>Portunoidea</taxon>
        <taxon>Portunidae</taxon>
        <taxon>Portuninae</taxon>
        <taxon>Portunus</taxon>
    </lineage>
</organism>
<gene>
    <name evidence="1" type="ORF">E2C01_007568</name>
</gene>
<comment type="caution">
    <text evidence="1">The sequence shown here is derived from an EMBL/GenBank/DDBJ whole genome shotgun (WGS) entry which is preliminary data.</text>
</comment>
<keyword evidence="2" id="KW-1185">Reference proteome</keyword>
<dbReference type="Proteomes" id="UP000324222">
    <property type="component" value="Unassembled WGS sequence"/>
</dbReference>
<dbReference type="EMBL" id="VSRR010000379">
    <property type="protein sequence ID" value="MPC14793.1"/>
    <property type="molecule type" value="Genomic_DNA"/>
</dbReference>
<sequence length="122" mass="13015">MYPRTEGVNFVLPPTLVTHSHQPRLLHGHSSHPRLVIPPPGHYITCATPTLSPSPVPSPIPFPITIPIPSHSQVAPAGLTKGPVSCQLMSTICQAAAAAARPSLIPGRASILFDEYFDNDEL</sequence>
<accession>A0A5B7D4I6</accession>
<protein>
    <submittedName>
        <fullName evidence="1">Uncharacterized protein</fullName>
    </submittedName>
</protein>
<dbReference type="AlphaFoldDB" id="A0A5B7D4I6"/>